<name>A0A4S1CMP8_9BACT</name>
<evidence type="ECO:0000313" key="1">
    <source>
        <dbReference type="EMBL" id="TGU75105.1"/>
    </source>
</evidence>
<organism evidence="1 2">
    <name type="scientific">Geomonas terrae</name>
    <dbReference type="NCBI Taxonomy" id="2562681"/>
    <lineage>
        <taxon>Bacteria</taxon>
        <taxon>Pseudomonadati</taxon>
        <taxon>Thermodesulfobacteriota</taxon>
        <taxon>Desulfuromonadia</taxon>
        <taxon>Geobacterales</taxon>
        <taxon>Geobacteraceae</taxon>
        <taxon>Geomonas</taxon>
    </lineage>
</organism>
<reference evidence="1 2" key="1">
    <citation type="submission" date="2019-04" db="EMBL/GenBank/DDBJ databases">
        <title>Geobacter oryzae sp. nov., ferric-reducing bacteria isolated from paddy soil.</title>
        <authorList>
            <person name="Xu Z."/>
            <person name="Masuda Y."/>
            <person name="Itoh H."/>
            <person name="Senoo K."/>
        </authorList>
    </citation>
    <scope>NUCLEOTIDE SEQUENCE [LARGE SCALE GENOMIC DNA]</scope>
    <source>
        <strain evidence="1 2">Red111</strain>
    </source>
</reference>
<dbReference type="RefSeq" id="WP_135869415.1">
    <property type="nucleotide sequence ID" value="NZ_SRSC01000001.1"/>
</dbReference>
<proteinExistence type="predicted"/>
<accession>A0A4S1CMP8</accession>
<gene>
    <name evidence="1" type="ORF">E4633_06535</name>
</gene>
<protein>
    <submittedName>
        <fullName evidence="1">Uncharacterized protein</fullName>
    </submittedName>
</protein>
<dbReference type="AlphaFoldDB" id="A0A4S1CMP8"/>
<comment type="caution">
    <text evidence="1">The sequence shown here is derived from an EMBL/GenBank/DDBJ whole genome shotgun (WGS) entry which is preliminary data.</text>
</comment>
<keyword evidence="2" id="KW-1185">Reference proteome</keyword>
<sequence>MRAEDVARIAYDVDNATQTQVPRGSAGDIQVVVIHNDAEYAAAKALDASSHSRSYMLLLLDFKQD</sequence>
<dbReference type="Proteomes" id="UP000306416">
    <property type="component" value="Unassembled WGS sequence"/>
</dbReference>
<dbReference type="EMBL" id="SRSC01000001">
    <property type="protein sequence ID" value="TGU75105.1"/>
    <property type="molecule type" value="Genomic_DNA"/>
</dbReference>
<evidence type="ECO:0000313" key="2">
    <source>
        <dbReference type="Proteomes" id="UP000306416"/>
    </source>
</evidence>